<dbReference type="EMBL" id="PKJC01000047">
    <property type="protein sequence ID" value="PKZ62744.1"/>
    <property type="molecule type" value="Genomic_DNA"/>
</dbReference>
<dbReference type="AlphaFoldDB" id="A0A2I1R0T2"/>
<protein>
    <submittedName>
        <fullName evidence="1">Uncharacterized protein</fullName>
    </submittedName>
</protein>
<organism evidence="1 2">
    <name type="scientific">Gordonia terrae</name>
    <dbReference type="NCBI Taxonomy" id="2055"/>
    <lineage>
        <taxon>Bacteria</taxon>
        <taxon>Bacillati</taxon>
        <taxon>Actinomycetota</taxon>
        <taxon>Actinomycetes</taxon>
        <taxon>Mycobacteriales</taxon>
        <taxon>Gordoniaceae</taxon>
        <taxon>Gordonia</taxon>
    </lineage>
</organism>
<evidence type="ECO:0000313" key="2">
    <source>
        <dbReference type="Proteomes" id="UP000234662"/>
    </source>
</evidence>
<comment type="caution">
    <text evidence="1">The sequence shown here is derived from an EMBL/GenBank/DDBJ whole genome shotgun (WGS) entry which is preliminary data.</text>
</comment>
<accession>A0A2I1R0T2</accession>
<reference evidence="1 2" key="1">
    <citation type="submission" date="2017-12" db="EMBL/GenBank/DDBJ databases">
        <title>Phylogenetic diversity of female urinary microbiome.</title>
        <authorList>
            <person name="Thomas-White K."/>
            <person name="Wolfe A.J."/>
        </authorList>
    </citation>
    <scope>NUCLEOTIDE SEQUENCE [LARGE SCALE GENOMIC DNA]</scope>
    <source>
        <strain evidence="1 2">UMB0777</strain>
    </source>
</reference>
<name>A0A2I1R0T2_9ACTN</name>
<dbReference type="RefSeq" id="WP_075863437.1">
    <property type="nucleotide sequence ID" value="NZ_PKJC01000047.1"/>
</dbReference>
<gene>
    <name evidence="1" type="ORF">CYJ73_25455</name>
</gene>
<sequence>MAAVLVVVVGAVAGLAGLRWALFEWIDWGMTPHTYESAEDATSLAEGIGLVLVNGDDVVYGEVFSAFPDSSAYLVIATPSADRLAQLLDRSGFPPPTPITRDYFDIRTQDRHGPAPSSTLVRSTRWQSTNYLTATWDPVRDPRTIYLNATQT</sequence>
<proteinExistence type="predicted"/>
<evidence type="ECO:0000313" key="1">
    <source>
        <dbReference type="EMBL" id="PKZ62744.1"/>
    </source>
</evidence>
<dbReference type="Proteomes" id="UP000234662">
    <property type="component" value="Unassembled WGS sequence"/>
</dbReference>